<dbReference type="AlphaFoldDB" id="A0A8C8UC20"/>
<evidence type="ECO:0000313" key="3">
    <source>
        <dbReference type="Ensembl" id="ENSPEMP00000030103.1"/>
    </source>
</evidence>
<dbReference type="Gene3D" id="1.10.10.1200">
    <property type="entry name" value="MAGE homology domain, winged helix WH1 motif"/>
    <property type="match status" value="1"/>
</dbReference>
<accession>A0A8C8UC20</accession>
<protein>
    <recommendedName>
        <fullName evidence="2">MAGE domain-containing protein</fullName>
    </recommendedName>
</protein>
<dbReference type="FunFam" id="1.10.10.1210:FF:000001">
    <property type="entry name" value="melanoma-associated antigen D1"/>
    <property type="match status" value="1"/>
</dbReference>
<reference evidence="3" key="2">
    <citation type="submission" date="2025-08" db="UniProtKB">
        <authorList>
            <consortium name="Ensembl"/>
        </authorList>
    </citation>
    <scope>IDENTIFICATION</scope>
</reference>
<dbReference type="InterPro" id="IPR037445">
    <property type="entry name" value="MAGE"/>
</dbReference>
<dbReference type="Pfam" id="PF01454">
    <property type="entry name" value="MAGE"/>
    <property type="match status" value="1"/>
</dbReference>
<evidence type="ECO:0000256" key="1">
    <source>
        <dbReference type="SAM" id="MobiDB-lite"/>
    </source>
</evidence>
<name>A0A8C8UC20_PERMB</name>
<dbReference type="Proteomes" id="UP000694547">
    <property type="component" value="Chromosome X"/>
</dbReference>
<sequence>MSHYQKYICLRLEGDFEDPNEMEDFTFVLVPIPEKEEEREEEDAEEEEEEEGEEEGEEEIEDEENEEAGEEDNEEERENEREEEEMEEWEEYEEDGEEEEEEEESKEETREYYHTPSIPFSFLNVSLPTLSPTFSTPFSSSLLFQDTEEERCVLGIVTPQKAQSSFEATFQRNLGEEINYMEEEESLGIIQSSKDSQSLLNSQLKEKMTDLVYAMIFKYQVKESITKVEMLEIVSKEYKKQFHMIFMDASKCLYMLFGIDIKEDYAIRNSYTLVNSLNLTYEEKLTGEQRMPRNGFLIVILGLIFIEGNCASEGSVWEFLNTMGVYDGEEHPIYGEPRAFLTRDLVQQNYLTYQQVPNSYPPCFEFLWGPRAHAETTKMKVLEFLARINERDPLSFLFLYEEALRDEEERACARSISWYIVVANTTSLKMVFVPKDKMSILMLAMIFSHGNFEVT</sequence>
<dbReference type="Ensembl" id="ENSPEMT00000036860.1">
    <property type="protein sequence ID" value="ENSPEMP00000030103.1"/>
    <property type="gene ID" value="ENSPEMG00000026579.1"/>
</dbReference>
<reference evidence="3 4" key="1">
    <citation type="submission" date="2018-10" db="EMBL/GenBank/DDBJ databases">
        <title>Improved assembly of the deer mouse Peromyscus maniculatus genome.</title>
        <authorList>
            <person name="Lassance J.-M."/>
            <person name="Hoekstra H.E."/>
        </authorList>
    </citation>
    <scope>NUCLEOTIDE SEQUENCE [LARGE SCALE GENOMIC DNA]</scope>
</reference>
<dbReference type="PROSITE" id="PS50838">
    <property type="entry name" value="MAGE"/>
    <property type="match status" value="1"/>
</dbReference>
<dbReference type="Gene3D" id="1.10.10.1210">
    <property type="entry name" value="MAGE homology domain, winged helix WH2 motif"/>
    <property type="match status" value="1"/>
</dbReference>
<dbReference type="GO" id="GO:0000122">
    <property type="term" value="P:negative regulation of transcription by RNA polymerase II"/>
    <property type="evidence" value="ECO:0007669"/>
    <property type="project" value="TreeGrafter"/>
</dbReference>
<dbReference type="InterPro" id="IPR041898">
    <property type="entry name" value="MAGE_WH1"/>
</dbReference>
<dbReference type="InterPro" id="IPR041899">
    <property type="entry name" value="MAGE_WH2"/>
</dbReference>
<gene>
    <name evidence="3" type="primary">LOC102923468</name>
</gene>
<feature type="domain" description="MAGE" evidence="2">
    <location>
        <begin position="204"/>
        <end position="403"/>
    </location>
</feature>
<proteinExistence type="predicted"/>
<feature type="region of interest" description="Disordered" evidence="1">
    <location>
        <begin position="26"/>
        <end position="112"/>
    </location>
</feature>
<evidence type="ECO:0000259" key="2">
    <source>
        <dbReference type="PROSITE" id="PS50838"/>
    </source>
</evidence>
<dbReference type="GO" id="GO:0005634">
    <property type="term" value="C:nucleus"/>
    <property type="evidence" value="ECO:0007669"/>
    <property type="project" value="TreeGrafter"/>
</dbReference>
<keyword evidence="4" id="KW-1185">Reference proteome</keyword>
<feature type="compositionally biased region" description="Acidic residues" evidence="1">
    <location>
        <begin position="35"/>
        <end position="106"/>
    </location>
</feature>
<dbReference type="GeneTree" id="ENSGT00940000164798"/>
<dbReference type="InterPro" id="IPR002190">
    <property type="entry name" value="MHD_dom"/>
</dbReference>
<dbReference type="SMART" id="SM01373">
    <property type="entry name" value="MAGE"/>
    <property type="match status" value="1"/>
</dbReference>
<evidence type="ECO:0000313" key="4">
    <source>
        <dbReference type="Proteomes" id="UP000694547"/>
    </source>
</evidence>
<reference evidence="3" key="3">
    <citation type="submission" date="2025-09" db="UniProtKB">
        <authorList>
            <consortium name="Ensembl"/>
        </authorList>
    </citation>
    <scope>IDENTIFICATION</scope>
</reference>
<dbReference type="PANTHER" id="PTHR11736:SF84">
    <property type="entry name" value="MELANOMA-ASSOCIATED ANTIGEN C2"/>
    <property type="match status" value="1"/>
</dbReference>
<dbReference type="PANTHER" id="PTHR11736">
    <property type="entry name" value="MELANOMA-ASSOCIATED ANTIGEN MAGE ANTIGEN"/>
    <property type="match status" value="1"/>
</dbReference>
<organism evidence="3 4">
    <name type="scientific">Peromyscus maniculatus bairdii</name>
    <name type="common">Prairie deer mouse</name>
    <dbReference type="NCBI Taxonomy" id="230844"/>
    <lineage>
        <taxon>Eukaryota</taxon>
        <taxon>Metazoa</taxon>
        <taxon>Chordata</taxon>
        <taxon>Craniata</taxon>
        <taxon>Vertebrata</taxon>
        <taxon>Euteleostomi</taxon>
        <taxon>Mammalia</taxon>
        <taxon>Eutheria</taxon>
        <taxon>Euarchontoglires</taxon>
        <taxon>Glires</taxon>
        <taxon>Rodentia</taxon>
        <taxon>Myomorpha</taxon>
        <taxon>Muroidea</taxon>
        <taxon>Cricetidae</taxon>
        <taxon>Neotominae</taxon>
        <taxon>Peromyscus</taxon>
    </lineage>
</organism>